<evidence type="ECO:0000256" key="2">
    <source>
        <dbReference type="ARBA" id="ARBA00022516"/>
    </source>
</evidence>
<keyword evidence="15" id="KW-1185">Reference proteome</keyword>
<dbReference type="OMA" id="WARECGM"/>
<keyword evidence="7 12" id="KW-1133">Transmembrane helix</keyword>
<feature type="transmembrane region" description="Helical" evidence="12">
    <location>
        <begin position="98"/>
        <end position="114"/>
    </location>
</feature>
<dbReference type="GO" id="GO:0008168">
    <property type="term" value="F:methyltransferase activity"/>
    <property type="evidence" value="ECO:0007669"/>
    <property type="project" value="UniProtKB-KW"/>
</dbReference>
<keyword evidence="9 12" id="KW-0472">Membrane</keyword>
<evidence type="ECO:0000256" key="12">
    <source>
        <dbReference type="SAM" id="Phobius"/>
    </source>
</evidence>
<accession>A0A0D2KKF5</accession>
<feature type="signal peptide" evidence="13">
    <location>
        <begin position="1"/>
        <end position="18"/>
    </location>
</feature>
<dbReference type="GO" id="GO:0012505">
    <property type="term" value="C:endomembrane system"/>
    <property type="evidence" value="ECO:0007669"/>
    <property type="project" value="UniProtKB-SubCell"/>
</dbReference>
<keyword evidence="5 12" id="KW-0812">Transmembrane</keyword>
<feature type="transmembrane region" description="Helical" evidence="12">
    <location>
        <begin position="134"/>
        <end position="154"/>
    </location>
</feature>
<keyword evidence="6" id="KW-0256">Endoplasmic reticulum</keyword>
<evidence type="ECO:0000256" key="10">
    <source>
        <dbReference type="ARBA" id="ARBA00023209"/>
    </source>
</evidence>
<proteinExistence type="predicted"/>
<evidence type="ECO:0000256" key="4">
    <source>
        <dbReference type="ARBA" id="ARBA00022691"/>
    </source>
</evidence>
<evidence type="ECO:0008006" key="16">
    <source>
        <dbReference type="Google" id="ProtNLM"/>
    </source>
</evidence>
<evidence type="ECO:0000256" key="11">
    <source>
        <dbReference type="ARBA" id="ARBA00023264"/>
    </source>
</evidence>
<gene>
    <name evidence="14" type="ORF">HYPSUDRAFT_149564</name>
</gene>
<evidence type="ECO:0000256" key="13">
    <source>
        <dbReference type="SAM" id="SignalP"/>
    </source>
</evidence>
<keyword evidence="2" id="KW-0444">Lipid biosynthesis</keyword>
<dbReference type="Gene3D" id="1.20.120.1630">
    <property type="match status" value="1"/>
</dbReference>
<evidence type="ECO:0000256" key="8">
    <source>
        <dbReference type="ARBA" id="ARBA00023098"/>
    </source>
</evidence>
<dbReference type="AlphaFoldDB" id="A0A0D2KKF5"/>
<sequence length="184" mass="20149">MQLLAGLAEIILIAAAQSLDLPHSRFILGAFLFNGGNAANLRLTPATLVGALMMLAGTLLRVVTYRYLGPFFRFEASIQKDHALVTGGSYAVVRHPSYSGLLLSHVGWFLWQFGAGSWLRESGLWETVGGKFDVSVFAGLVILGSLSVTLGRMASEDRALQARFGAQWDRWVNRVRYMVVPGVY</sequence>
<evidence type="ECO:0000256" key="6">
    <source>
        <dbReference type="ARBA" id="ARBA00022824"/>
    </source>
</evidence>
<keyword evidence="13" id="KW-0732">Signal</keyword>
<dbReference type="Pfam" id="PF04191">
    <property type="entry name" value="PEMT"/>
    <property type="match status" value="1"/>
</dbReference>
<dbReference type="Proteomes" id="UP000054270">
    <property type="component" value="Unassembled WGS sequence"/>
</dbReference>
<feature type="transmembrane region" description="Helical" evidence="12">
    <location>
        <begin position="42"/>
        <end position="63"/>
    </location>
</feature>
<keyword evidence="10" id="KW-0594">Phospholipid biosynthesis</keyword>
<evidence type="ECO:0000256" key="5">
    <source>
        <dbReference type="ARBA" id="ARBA00022692"/>
    </source>
</evidence>
<organism evidence="14 15">
    <name type="scientific">Hypholoma sublateritium (strain FD-334 SS-4)</name>
    <dbReference type="NCBI Taxonomy" id="945553"/>
    <lineage>
        <taxon>Eukaryota</taxon>
        <taxon>Fungi</taxon>
        <taxon>Dikarya</taxon>
        <taxon>Basidiomycota</taxon>
        <taxon>Agaricomycotina</taxon>
        <taxon>Agaricomycetes</taxon>
        <taxon>Agaricomycetidae</taxon>
        <taxon>Agaricales</taxon>
        <taxon>Agaricineae</taxon>
        <taxon>Strophariaceae</taxon>
        <taxon>Hypholoma</taxon>
    </lineage>
</organism>
<dbReference type="STRING" id="945553.A0A0D2KKF5"/>
<protein>
    <recommendedName>
        <fullName evidence="16">Protein-S-isoprenylcysteine O-methyltransferase</fullName>
    </recommendedName>
</protein>
<dbReference type="InterPro" id="IPR007318">
    <property type="entry name" value="Phopholipid_MeTrfase"/>
</dbReference>
<evidence type="ECO:0000256" key="9">
    <source>
        <dbReference type="ARBA" id="ARBA00023136"/>
    </source>
</evidence>
<dbReference type="GO" id="GO:0032259">
    <property type="term" value="P:methylation"/>
    <property type="evidence" value="ECO:0007669"/>
    <property type="project" value="UniProtKB-KW"/>
</dbReference>
<comment type="subcellular location">
    <subcellularLocation>
        <location evidence="1">Endomembrane system</location>
        <topology evidence="1">Multi-pass membrane protein</topology>
    </subcellularLocation>
</comment>
<keyword evidence="4" id="KW-0949">S-adenosyl-L-methionine</keyword>
<evidence type="ECO:0000256" key="1">
    <source>
        <dbReference type="ARBA" id="ARBA00004127"/>
    </source>
</evidence>
<name>A0A0D2KKF5_HYPSF</name>
<evidence type="ECO:0000256" key="7">
    <source>
        <dbReference type="ARBA" id="ARBA00022989"/>
    </source>
</evidence>
<dbReference type="UniPathway" id="UPA00753"/>
<keyword evidence="3" id="KW-0808">Transferase</keyword>
<dbReference type="PANTHER" id="PTHR12714">
    <property type="entry name" value="PROTEIN-S ISOPRENYLCYSTEINE O-METHYLTRANSFERASE"/>
    <property type="match status" value="1"/>
</dbReference>
<reference evidence="15" key="1">
    <citation type="submission" date="2014-04" db="EMBL/GenBank/DDBJ databases">
        <title>Evolutionary Origins and Diversification of the Mycorrhizal Mutualists.</title>
        <authorList>
            <consortium name="DOE Joint Genome Institute"/>
            <consortium name="Mycorrhizal Genomics Consortium"/>
            <person name="Kohler A."/>
            <person name="Kuo A."/>
            <person name="Nagy L.G."/>
            <person name="Floudas D."/>
            <person name="Copeland A."/>
            <person name="Barry K.W."/>
            <person name="Cichocki N."/>
            <person name="Veneault-Fourrey C."/>
            <person name="LaButti K."/>
            <person name="Lindquist E.A."/>
            <person name="Lipzen A."/>
            <person name="Lundell T."/>
            <person name="Morin E."/>
            <person name="Murat C."/>
            <person name="Riley R."/>
            <person name="Ohm R."/>
            <person name="Sun H."/>
            <person name="Tunlid A."/>
            <person name="Henrissat B."/>
            <person name="Grigoriev I.V."/>
            <person name="Hibbett D.S."/>
            <person name="Martin F."/>
        </authorList>
    </citation>
    <scope>NUCLEOTIDE SEQUENCE [LARGE SCALE GENOMIC DNA]</scope>
    <source>
        <strain evidence="15">FD-334 SS-4</strain>
    </source>
</reference>
<evidence type="ECO:0000313" key="15">
    <source>
        <dbReference type="Proteomes" id="UP000054270"/>
    </source>
</evidence>
<keyword evidence="3" id="KW-0489">Methyltransferase</keyword>
<keyword evidence="11" id="KW-1208">Phospholipid metabolism</keyword>
<dbReference type="PANTHER" id="PTHR12714:SF9">
    <property type="entry name" value="PROTEIN-S-ISOPRENYLCYSTEINE O-METHYLTRANSFERASE"/>
    <property type="match status" value="1"/>
</dbReference>
<dbReference type="OrthoDB" id="422086at2759"/>
<evidence type="ECO:0000313" key="14">
    <source>
        <dbReference type="EMBL" id="KJA15132.1"/>
    </source>
</evidence>
<dbReference type="GO" id="GO:0006656">
    <property type="term" value="P:phosphatidylcholine biosynthetic process"/>
    <property type="evidence" value="ECO:0007669"/>
    <property type="project" value="UniProtKB-UniPathway"/>
</dbReference>
<dbReference type="EMBL" id="KN817653">
    <property type="protein sequence ID" value="KJA15132.1"/>
    <property type="molecule type" value="Genomic_DNA"/>
</dbReference>
<feature type="chain" id="PRO_5002246275" description="Protein-S-isoprenylcysteine O-methyltransferase" evidence="13">
    <location>
        <begin position="19"/>
        <end position="184"/>
    </location>
</feature>
<keyword evidence="8" id="KW-0443">Lipid metabolism</keyword>
<evidence type="ECO:0000256" key="3">
    <source>
        <dbReference type="ARBA" id="ARBA00022603"/>
    </source>
</evidence>